<feature type="compositionally biased region" description="Low complexity" evidence="1">
    <location>
        <begin position="147"/>
        <end position="158"/>
    </location>
</feature>
<evidence type="ECO:0000256" key="1">
    <source>
        <dbReference type="SAM" id="MobiDB-lite"/>
    </source>
</evidence>
<evidence type="ECO:0000313" key="2">
    <source>
        <dbReference type="EMBL" id="CAE7695608.1"/>
    </source>
</evidence>
<accession>A0A812X039</accession>
<feature type="non-terminal residue" evidence="2">
    <location>
        <position position="1"/>
    </location>
</feature>
<feature type="compositionally biased region" description="Low complexity" evidence="1">
    <location>
        <begin position="166"/>
        <end position="211"/>
    </location>
</feature>
<protein>
    <submittedName>
        <fullName evidence="2">Uncharacterized protein</fullName>
    </submittedName>
</protein>
<keyword evidence="3" id="KW-1185">Reference proteome</keyword>
<feature type="non-terminal residue" evidence="2">
    <location>
        <position position="256"/>
    </location>
</feature>
<dbReference type="Proteomes" id="UP000649617">
    <property type="component" value="Unassembled WGS sequence"/>
</dbReference>
<feature type="region of interest" description="Disordered" evidence="1">
    <location>
        <begin position="133"/>
        <end position="231"/>
    </location>
</feature>
<comment type="caution">
    <text evidence="2">The sequence shown here is derived from an EMBL/GenBank/DDBJ whole genome shotgun (WGS) entry which is preliminary data.</text>
</comment>
<proteinExistence type="predicted"/>
<organism evidence="2 3">
    <name type="scientific">Symbiodinium pilosum</name>
    <name type="common">Dinoflagellate</name>
    <dbReference type="NCBI Taxonomy" id="2952"/>
    <lineage>
        <taxon>Eukaryota</taxon>
        <taxon>Sar</taxon>
        <taxon>Alveolata</taxon>
        <taxon>Dinophyceae</taxon>
        <taxon>Suessiales</taxon>
        <taxon>Symbiodiniaceae</taxon>
        <taxon>Symbiodinium</taxon>
    </lineage>
</organism>
<dbReference type="EMBL" id="CAJNIZ010044616">
    <property type="protein sequence ID" value="CAE7695608.1"/>
    <property type="molecule type" value="Genomic_DNA"/>
</dbReference>
<dbReference type="AlphaFoldDB" id="A0A812X039"/>
<evidence type="ECO:0000313" key="3">
    <source>
        <dbReference type="Proteomes" id="UP000649617"/>
    </source>
</evidence>
<sequence>KFVSAGEAQATSKPVASTTVPSRIALLNSSVRGVKVAALAAQSGSMPAAPAAQDASLPVPAANASGAVPAAPQPAATVTAAPATSVTAAPQQLNGTAGLSQGSAPLLHVRGTQVAAEPKSRLATDRSLHLPGTAVEAPPAQAPPTQAPQAPVQTPGAGLTTNRAGSPQAAPVQAAALADPPAPAVPSAQPAQLRMPARAAPSAAPAATAATPPAPPAPALGHQAVEDAAAATPTVKIQELAESSAFSTMPPLPAAA</sequence>
<gene>
    <name evidence="2" type="ORF">SPIL2461_LOCUS19511</name>
</gene>
<name>A0A812X039_SYMPI</name>
<reference evidence="2" key="1">
    <citation type="submission" date="2021-02" db="EMBL/GenBank/DDBJ databases">
        <authorList>
            <person name="Dougan E. K."/>
            <person name="Rhodes N."/>
            <person name="Thang M."/>
            <person name="Chan C."/>
        </authorList>
    </citation>
    <scope>NUCLEOTIDE SEQUENCE</scope>
</reference>